<keyword evidence="4" id="KW-0449">Lipoprotein</keyword>
<comment type="subcellular location">
    <subcellularLocation>
        <location evidence="1">Membrane</location>
        <topology evidence="1">Peripheral membrane protein</topology>
    </subcellularLocation>
</comment>
<organism evidence="7 8">
    <name type="scientific">Oldenlandia corymbosa var. corymbosa</name>
    <dbReference type="NCBI Taxonomy" id="529605"/>
    <lineage>
        <taxon>Eukaryota</taxon>
        <taxon>Viridiplantae</taxon>
        <taxon>Streptophyta</taxon>
        <taxon>Embryophyta</taxon>
        <taxon>Tracheophyta</taxon>
        <taxon>Spermatophyta</taxon>
        <taxon>Magnoliopsida</taxon>
        <taxon>eudicotyledons</taxon>
        <taxon>Gunneridae</taxon>
        <taxon>Pentapetalae</taxon>
        <taxon>asterids</taxon>
        <taxon>lamiids</taxon>
        <taxon>Gentianales</taxon>
        <taxon>Rubiaceae</taxon>
        <taxon>Rubioideae</taxon>
        <taxon>Spermacoceae</taxon>
        <taxon>Hedyotis-Oldenlandia complex</taxon>
        <taxon>Oldenlandia</taxon>
    </lineage>
</organism>
<dbReference type="Proteomes" id="UP001161247">
    <property type="component" value="Chromosome 1"/>
</dbReference>
<evidence type="ECO:0000256" key="2">
    <source>
        <dbReference type="ARBA" id="ARBA00022481"/>
    </source>
</evidence>
<protein>
    <submittedName>
        <fullName evidence="7">OLC1v1027643C1</fullName>
    </submittedName>
</protein>
<dbReference type="InterPro" id="IPR006121">
    <property type="entry name" value="HMA_dom"/>
</dbReference>
<dbReference type="PANTHER" id="PTHR45868">
    <property type="entry name" value="HEAVY METAL-ASSOCIATED ISOPRENYLATED PLANT PROTEIN 33-RELATED"/>
    <property type="match status" value="1"/>
</dbReference>
<sequence length="213" mass="23838">MAHHLPLEAAPRNFILKLKTNCTKCESKLKKFLLRTPGVHSAKIDAQQKTLSISGTMDPSTAIMLIEKRFRGLKAELLWDGQQTDGNDVQNVVAELAQLERFSGIEGLESVEIKLSFKGQNRNLINGDRNMEVMFQNEAARNQNHRHDQVLGFPLSPLVGPPSPWSGGYSPSAPPIWRAYYDAPPPPPPPERYTPIFNPFSDEATTWGRCCIM</sequence>
<dbReference type="GO" id="GO:0009626">
    <property type="term" value="P:plant-type hypersensitive response"/>
    <property type="evidence" value="ECO:0007669"/>
    <property type="project" value="UniProtKB-KW"/>
</dbReference>
<evidence type="ECO:0000256" key="1">
    <source>
        <dbReference type="ARBA" id="ARBA00004170"/>
    </source>
</evidence>
<dbReference type="GO" id="GO:0046872">
    <property type="term" value="F:metal ion binding"/>
    <property type="evidence" value="ECO:0007669"/>
    <property type="project" value="UniProtKB-KW"/>
</dbReference>
<comment type="similarity">
    <text evidence="5">Belongs to the HIPP family.</text>
</comment>
<dbReference type="CDD" id="cd00371">
    <property type="entry name" value="HMA"/>
    <property type="match status" value="1"/>
</dbReference>
<dbReference type="InterPro" id="IPR036163">
    <property type="entry name" value="HMA_dom_sf"/>
</dbReference>
<dbReference type="EMBL" id="OX459118">
    <property type="protein sequence ID" value="CAI9092414.1"/>
    <property type="molecule type" value="Genomic_DNA"/>
</dbReference>
<evidence type="ECO:0000256" key="3">
    <source>
        <dbReference type="ARBA" id="ARBA00022723"/>
    </source>
</evidence>
<evidence type="ECO:0000256" key="5">
    <source>
        <dbReference type="ARBA" id="ARBA00024045"/>
    </source>
</evidence>
<evidence type="ECO:0000313" key="7">
    <source>
        <dbReference type="EMBL" id="CAI9092414.1"/>
    </source>
</evidence>
<dbReference type="Pfam" id="PF00403">
    <property type="entry name" value="HMA"/>
    <property type="match status" value="1"/>
</dbReference>
<accession>A0AAV1C9Y5</accession>
<evidence type="ECO:0000259" key="6">
    <source>
        <dbReference type="PROSITE" id="PS50846"/>
    </source>
</evidence>
<proteinExistence type="inferred from homology"/>
<dbReference type="PROSITE" id="PS50846">
    <property type="entry name" value="HMA_2"/>
    <property type="match status" value="1"/>
</dbReference>
<keyword evidence="2" id="KW-0488">Methylation</keyword>
<evidence type="ECO:0000256" key="4">
    <source>
        <dbReference type="ARBA" id="ARBA00023289"/>
    </source>
</evidence>
<dbReference type="GO" id="GO:0016020">
    <property type="term" value="C:membrane"/>
    <property type="evidence" value="ECO:0007669"/>
    <property type="project" value="UniProtKB-SubCell"/>
</dbReference>
<name>A0AAV1C9Y5_OLDCO</name>
<dbReference type="Gene3D" id="3.30.70.100">
    <property type="match status" value="1"/>
</dbReference>
<dbReference type="PANTHER" id="PTHR45868:SF80">
    <property type="entry name" value="F15K9.8-RELATED"/>
    <property type="match status" value="1"/>
</dbReference>
<dbReference type="SUPFAM" id="SSF55008">
    <property type="entry name" value="HMA, heavy metal-associated domain"/>
    <property type="match status" value="1"/>
</dbReference>
<dbReference type="AlphaFoldDB" id="A0AAV1C9Y5"/>
<keyword evidence="3" id="KW-0479">Metal-binding</keyword>
<keyword evidence="8" id="KW-1185">Reference proteome</keyword>
<gene>
    <name evidence="7" type="ORF">OLC1_LOCUS4089</name>
</gene>
<keyword evidence="4" id="KW-0636">Prenylation</keyword>
<reference evidence="7" key="1">
    <citation type="submission" date="2023-03" db="EMBL/GenBank/DDBJ databases">
        <authorList>
            <person name="Julca I."/>
        </authorList>
    </citation>
    <scope>NUCLEOTIDE SEQUENCE</scope>
</reference>
<feature type="domain" description="HMA" evidence="6">
    <location>
        <begin position="11"/>
        <end position="76"/>
    </location>
</feature>
<evidence type="ECO:0000313" key="8">
    <source>
        <dbReference type="Proteomes" id="UP001161247"/>
    </source>
</evidence>